<gene>
    <name evidence="3" type="primary">20349549</name>
    <name evidence="2" type="ORF">GGTG_09091</name>
</gene>
<sequence length="178" mass="19167">MLASNVNEAMACRLGPYVRMPPGLQDFFSRKLLLLAGVDQPCDGPSGGGSHRPKTPQLLGKGHQKEDFLSQNVADVTPADRPKDWQKQLAAQPGPRYEISASSQAPAGMIRRTQVEAIAHRFSNQPVGLEVSPMGLRIPVTLGPAMQLAQTGALGEIYAPANGGEQEDSCAWRELLIR</sequence>
<name>J3P6F1_GAET3</name>
<reference evidence="4" key="1">
    <citation type="submission" date="2010-07" db="EMBL/GenBank/DDBJ databases">
        <title>The genome sequence of Gaeumannomyces graminis var. tritici strain R3-111a-1.</title>
        <authorList>
            <consortium name="The Broad Institute Genome Sequencing Platform"/>
            <person name="Ma L.-J."/>
            <person name="Dead R."/>
            <person name="Young S."/>
            <person name="Zeng Q."/>
            <person name="Koehrsen M."/>
            <person name="Alvarado L."/>
            <person name="Berlin A."/>
            <person name="Chapman S.B."/>
            <person name="Chen Z."/>
            <person name="Freedman E."/>
            <person name="Gellesch M."/>
            <person name="Goldberg J."/>
            <person name="Griggs A."/>
            <person name="Gujja S."/>
            <person name="Heilman E.R."/>
            <person name="Heiman D."/>
            <person name="Hepburn T."/>
            <person name="Howarth C."/>
            <person name="Jen D."/>
            <person name="Larson L."/>
            <person name="Mehta T."/>
            <person name="Neiman D."/>
            <person name="Pearson M."/>
            <person name="Roberts A."/>
            <person name="Saif S."/>
            <person name="Shea T."/>
            <person name="Shenoy N."/>
            <person name="Sisk P."/>
            <person name="Stolte C."/>
            <person name="Sykes S."/>
            <person name="Walk T."/>
            <person name="White J."/>
            <person name="Yandava C."/>
            <person name="Haas B."/>
            <person name="Nusbaum C."/>
            <person name="Birren B."/>
        </authorList>
    </citation>
    <scope>NUCLEOTIDE SEQUENCE [LARGE SCALE GENOMIC DNA]</scope>
    <source>
        <strain evidence="4">R3-111a-1</strain>
    </source>
</reference>
<dbReference type="EnsemblFungi" id="EJT72225">
    <property type="protein sequence ID" value="EJT72225"/>
    <property type="gene ID" value="GGTG_09091"/>
</dbReference>
<reference evidence="2" key="2">
    <citation type="submission" date="2010-07" db="EMBL/GenBank/DDBJ databases">
        <authorList>
            <consortium name="The Broad Institute Genome Sequencing Platform"/>
            <consortium name="Broad Institute Genome Sequencing Center for Infectious Disease"/>
            <person name="Ma L.-J."/>
            <person name="Dead R."/>
            <person name="Young S."/>
            <person name="Zeng Q."/>
            <person name="Koehrsen M."/>
            <person name="Alvarado L."/>
            <person name="Berlin A."/>
            <person name="Chapman S.B."/>
            <person name="Chen Z."/>
            <person name="Freedman E."/>
            <person name="Gellesch M."/>
            <person name="Goldberg J."/>
            <person name="Griggs A."/>
            <person name="Gujja S."/>
            <person name="Heilman E.R."/>
            <person name="Heiman D."/>
            <person name="Hepburn T."/>
            <person name="Howarth C."/>
            <person name="Jen D."/>
            <person name="Larson L."/>
            <person name="Mehta T."/>
            <person name="Neiman D."/>
            <person name="Pearson M."/>
            <person name="Roberts A."/>
            <person name="Saif S."/>
            <person name="Shea T."/>
            <person name="Shenoy N."/>
            <person name="Sisk P."/>
            <person name="Stolte C."/>
            <person name="Sykes S."/>
            <person name="Walk T."/>
            <person name="White J."/>
            <person name="Yandava C."/>
            <person name="Haas B."/>
            <person name="Nusbaum C."/>
            <person name="Birren B."/>
        </authorList>
    </citation>
    <scope>NUCLEOTIDE SEQUENCE</scope>
    <source>
        <strain evidence="2">R3-111a-1</strain>
    </source>
</reference>
<dbReference type="VEuPathDB" id="FungiDB:GGTG_09091"/>
<organism evidence="2">
    <name type="scientific">Gaeumannomyces tritici (strain R3-111a-1)</name>
    <name type="common">Wheat and barley take-all root rot fungus</name>
    <name type="synonym">Gaeumannomyces graminis var. tritici</name>
    <dbReference type="NCBI Taxonomy" id="644352"/>
    <lineage>
        <taxon>Eukaryota</taxon>
        <taxon>Fungi</taxon>
        <taxon>Dikarya</taxon>
        <taxon>Ascomycota</taxon>
        <taxon>Pezizomycotina</taxon>
        <taxon>Sordariomycetes</taxon>
        <taxon>Sordariomycetidae</taxon>
        <taxon>Magnaporthales</taxon>
        <taxon>Magnaporthaceae</taxon>
        <taxon>Gaeumannomyces</taxon>
    </lineage>
</organism>
<evidence type="ECO:0000313" key="4">
    <source>
        <dbReference type="Proteomes" id="UP000006039"/>
    </source>
</evidence>
<dbReference type="HOGENOM" id="CLU_1510697_0_0_1"/>
<keyword evidence="4" id="KW-1185">Reference proteome</keyword>
<evidence type="ECO:0000313" key="2">
    <source>
        <dbReference type="EMBL" id="EJT72225.1"/>
    </source>
</evidence>
<dbReference type="GeneID" id="20349549"/>
<reference evidence="3" key="5">
    <citation type="submission" date="2018-04" db="UniProtKB">
        <authorList>
            <consortium name="EnsemblFungi"/>
        </authorList>
    </citation>
    <scope>IDENTIFICATION</scope>
    <source>
        <strain evidence="3">R3-111a-1</strain>
    </source>
</reference>
<dbReference type="AlphaFoldDB" id="J3P6F1"/>
<dbReference type="Proteomes" id="UP000006039">
    <property type="component" value="Unassembled WGS sequence"/>
</dbReference>
<evidence type="ECO:0000256" key="1">
    <source>
        <dbReference type="SAM" id="MobiDB-lite"/>
    </source>
</evidence>
<proteinExistence type="predicted"/>
<dbReference type="RefSeq" id="XP_009225199.1">
    <property type="nucleotide sequence ID" value="XM_009226935.1"/>
</dbReference>
<feature type="region of interest" description="Disordered" evidence="1">
    <location>
        <begin position="43"/>
        <end position="64"/>
    </location>
</feature>
<reference evidence="3" key="4">
    <citation type="journal article" date="2015" name="G3 (Bethesda)">
        <title>Genome sequences of three phytopathogenic species of the Magnaporthaceae family of fungi.</title>
        <authorList>
            <person name="Okagaki L.H."/>
            <person name="Nunes C.C."/>
            <person name="Sailsbery J."/>
            <person name="Clay B."/>
            <person name="Brown D."/>
            <person name="John T."/>
            <person name="Oh Y."/>
            <person name="Young N."/>
            <person name="Fitzgerald M."/>
            <person name="Haas B.J."/>
            <person name="Zeng Q."/>
            <person name="Young S."/>
            <person name="Adiconis X."/>
            <person name="Fan L."/>
            <person name="Levin J.Z."/>
            <person name="Mitchell T.K."/>
            <person name="Okubara P.A."/>
            <person name="Farman M.L."/>
            <person name="Kohn L.M."/>
            <person name="Birren B."/>
            <person name="Ma L.-J."/>
            <person name="Dean R.A."/>
        </authorList>
    </citation>
    <scope>NUCLEOTIDE SEQUENCE</scope>
    <source>
        <strain evidence="3">R3-111a-1</strain>
    </source>
</reference>
<protein>
    <submittedName>
        <fullName evidence="2 3">Uncharacterized protein</fullName>
    </submittedName>
</protein>
<reference evidence="2" key="3">
    <citation type="submission" date="2010-09" db="EMBL/GenBank/DDBJ databases">
        <title>Annotation of Gaeumannomyces graminis var. tritici R3-111a-1.</title>
        <authorList>
            <consortium name="The Broad Institute Genome Sequencing Platform"/>
            <person name="Ma L.-J."/>
            <person name="Dead R."/>
            <person name="Young S.K."/>
            <person name="Zeng Q."/>
            <person name="Gargeya S."/>
            <person name="Fitzgerald M."/>
            <person name="Haas B."/>
            <person name="Abouelleil A."/>
            <person name="Alvarado L."/>
            <person name="Arachchi H.M."/>
            <person name="Berlin A."/>
            <person name="Brown A."/>
            <person name="Chapman S.B."/>
            <person name="Chen Z."/>
            <person name="Dunbar C."/>
            <person name="Freedman E."/>
            <person name="Gearin G."/>
            <person name="Gellesch M."/>
            <person name="Goldberg J."/>
            <person name="Griggs A."/>
            <person name="Gujja S."/>
            <person name="Heiman D."/>
            <person name="Howarth C."/>
            <person name="Larson L."/>
            <person name="Lui A."/>
            <person name="MacDonald P.J.P."/>
            <person name="Mehta T."/>
            <person name="Montmayeur A."/>
            <person name="Murphy C."/>
            <person name="Neiman D."/>
            <person name="Pearson M."/>
            <person name="Priest M."/>
            <person name="Roberts A."/>
            <person name="Saif S."/>
            <person name="Shea T."/>
            <person name="Shenoy N."/>
            <person name="Sisk P."/>
            <person name="Stolte C."/>
            <person name="Sykes S."/>
            <person name="Yandava C."/>
            <person name="Wortman J."/>
            <person name="Nusbaum C."/>
            <person name="Birren B."/>
        </authorList>
    </citation>
    <scope>NUCLEOTIDE SEQUENCE</scope>
    <source>
        <strain evidence="2">R3-111a-1</strain>
    </source>
</reference>
<accession>J3P6F1</accession>
<dbReference type="EMBL" id="GL385399">
    <property type="protein sequence ID" value="EJT72225.1"/>
    <property type="molecule type" value="Genomic_DNA"/>
</dbReference>
<evidence type="ECO:0000313" key="3">
    <source>
        <dbReference type="EnsemblFungi" id="EJT72225"/>
    </source>
</evidence>